<dbReference type="SUPFAM" id="SSF56219">
    <property type="entry name" value="DNase I-like"/>
    <property type="match status" value="1"/>
</dbReference>
<dbReference type="GO" id="GO:0003824">
    <property type="term" value="F:catalytic activity"/>
    <property type="evidence" value="ECO:0007669"/>
    <property type="project" value="InterPro"/>
</dbReference>
<dbReference type="Pfam" id="PF03372">
    <property type="entry name" value="Exo_endo_phos"/>
    <property type="match status" value="1"/>
</dbReference>
<dbReference type="EMBL" id="QGNW01001460">
    <property type="protein sequence ID" value="RVW40355.1"/>
    <property type="molecule type" value="Genomic_DNA"/>
</dbReference>
<sequence>MQMKIRILSWNVRWANNRDKRKIIKSVIKSQRVDVVCLQETKIKEMTIGFVRSLRVGRHLDWSIVNLMDAAGDIMVFWDNRVFELVDLEEGEYSMLCHFKNYVDGVVWVFNGVYGSVNSRDREDFWEKLGSIRGLWSDPWCVGWDFNMIRFPEEHSRRWVFCINEEIFRNGRRFGAKGLSFAGRSFYLEGCSTQTNF</sequence>
<accession>A0A438DXX5</accession>
<dbReference type="Proteomes" id="UP000288805">
    <property type="component" value="Unassembled WGS sequence"/>
</dbReference>
<feature type="domain" description="Endonuclease/exonuclease/phosphatase" evidence="1">
    <location>
        <begin position="8"/>
        <end position="151"/>
    </location>
</feature>
<proteinExistence type="predicted"/>
<gene>
    <name evidence="2" type="ORF">CK203_092455</name>
</gene>
<dbReference type="InterPro" id="IPR036691">
    <property type="entry name" value="Endo/exonu/phosph_ase_sf"/>
</dbReference>
<dbReference type="AlphaFoldDB" id="A0A438DXX5"/>
<evidence type="ECO:0000313" key="3">
    <source>
        <dbReference type="Proteomes" id="UP000288805"/>
    </source>
</evidence>
<organism evidence="2 3">
    <name type="scientific">Vitis vinifera</name>
    <name type="common">Grape</name>
    <dbReference type="NCBI Taxonomy" id="29760"/>
    <lineage>
        <taxon>Eukaryota</taxon>
        <taxon>Viridiplantae</taxon>
        <taxon>Streptophyta</taxon>
        <taxon>Embryophyta</taxon>
        <taxon>Tracheophyta</taxon>
        <taxon>Spermatophyta</taxon>
        <taxon>Magnoliopsida</taxon>
        <taxon>eudicotyledons</taxon>
        <taxon>Gunneridae</taxon>
        <taxon>Pentapetalae</taxon>
        <taxon>rosids</taxon>
        <taxon>Vitales</taxon>
        <taxon>Vitaceae</taxon>
        <taxon>Viteae</taxon>
        <taxon>Vitis</taxon>
    </lineage>
</organism>
<evidence type="ECO:0000259" key="1">
    <source>
        <dbReference type="Pfam" id="PF03372"/>
    </source>
</evidence>
<reference evidence="2 3" key="1">
    <citation type="journal article" date="2018" name="PLoS Genet.">
        <title>Population sequencing reveals clonal diversity and ancestral inbreeding in the grapevine cultivar Chardonnay.</title>
        <authorList>
            <person name="Roach M.J."/>
            <person name="Johnson D.L."/>
            <person name="Bohlmann J."/>
            <person name="van Vuuren H.J."/>
            <person name="Jones S.J."/>
            <person name="Pretorius I.S."/>
            <person name="Schmidt S.A."/>
            <person name="Borneman A.R."/>
        </authorList>
    </citation>
    <scope>NUCLEOTIDE SEQUENCE [LARGE SCALE GENOMIC DNA]</scope>
    <source>
        <strain evidence="3">cv. Chardonnay</strain>
        <tissue evidence="2">Leaf</tissue>
    </source>
</reference>
<dbReference type="PANTHER" id="PTHR35218:SF7">
    <property type="entry name" value="ENDONUCLEASE_EXONUCLEASE_PHOSPHATASE"/>
    <property type="match status" value="1"/>
</dbReference>
<dbReference type="Gene3D" id="3.60.10.10">
    <property type="entry name" value="Endonuclease/exonuclease/phosphatase"/>
    <property type="match status" value="1"/>
</dbReference>
<dbReference type="PANTHER" id="PTHR35218">
    <property type="entry name" value="RNASE H DOMAIN-CONTAINING PROTEIN"/>
    <property type="match status" value="1"/>
</dbReference>
<comment type="caution">
    <text evidence="2">The sequence shown here is derived from an EMBL/GenBank/DDBJ whole genome shotgun (WGS) entry which is preliminary data.</text>
</comment>
<protein>
    <recommendedName>
        <fullName evidence="1">Endonuclease/exonuclease/phosphatase domain-containing protein</fullName>
    </recommendedName>
</protein>
<name>A0A438DXX5_VITVI</name>
<dbReference type="InterPro" id="IPR005135">
    <property type="entry name" value="Endo/exonuclease/phosphatase"/>
</dbReference>
<evidence type="ECO:0000313" key="2">
    <source>
        <dbReference type="EMBL" id="RVW40355.1"/>
    </source>
</evidence>